<dbReference type="Gene3D" id="3.40.850.10">
    <property type="entry name" value="Kinesin motor domain"/>
    <property type="match status" value="1"/>
</dbReference>
<proteinExistence type="inferred from homology"/>
<protein>
    <recommendedName>
        <fullName evidence="5">Kinesin motor domain-containing protein</fullName>
    </recommendedName>
</protein>
<dbReference type="Proteomes" id="UP000654075">
    <property type="component" value="Unassembled WGS sequence"/>
</dbReference>
<dbReference type="InterPro" id="IPR001752">
    <property type="entry name" value="Kinesin_motor_dom"/>
</dbReference>
<keyword evidence="7" id="KW-1185">Reference proteome</keyword>
<dbReference type="EMBL" id="CAJNNV010024338">
    <property type="protein sequence ID" value="CAE8609515.1"/>
    <property type="molecule type" value="Genomic_DNA"/>
</dbReference>
<evidence type="ECO:0000256" key="2">
    <source>
        <dbReference type="ARBA" id="ARBA00023175"/>
    </source>
</evidence>
<name>A0A813FCE0_POLGL</name>
<dbReference type="InterPro" id="IPR027417">
    <property type="entry name" value="P-loop_NTPase"/>
</dbReference>
<sequence length="225" mass="25142">AIICAVSPALFNYNETKSTLEFASRAKCVKNKVSANIYSDEQSYIRHLEEQLAQLQAGLAENSRAGAGASSVKAENTKLQKESEAMRSRIDAIESSILRPRRLRGNETSSSQDQRGLLRAAEDEAQRGSRRRHTMAGQFRDEEASLCSPSPEPRLEQRKAWKPSIHGVQVSARDARDSADERRGRRDDSSRGVGRDAELRAQQEEEAKAEELEAEVRRLSRACDE</sequence>
<dbReference type="PANTHER" id="PTHR47968:SF75">
    <property type="entry name" value="CENTROMERE-ASSOCIATED PROTEIN E"/>
    <property type="match status" value="1"/>
</dbReference>
<evidence type="ECO:0000256" key="1">
    <source>
        <dbReference type="ARBA" id="ARBA00023054"/>
    </source>
</evidence>
<feature type="domain" description="Kinesin motor" evidence="5">
    <location>
        <begin position="1"/>
        <end position="29"/>
    </location>
</feature>
<comment type="caution">
    <text evidence="6">The sequence shown here is derived from an EMBL/GenBank/DDBJ whole genome shotgun (WGS) entry which is preliminary data.</text>
</comment>
<evidence type="ECO:0000256" key="3">
    <source>
        <dbReference type="PROSITE-ProRule" id="PRU00283"/>
    </source>
</evidence>
<evidence type="ECO:0000256" key="4">
    <source>
        <dbReference type="SAM" id="MobiDB-lite"/>
    </source>
</evidence>
<dbReference type="GO" id="GO:0005524">
    <property type="term" value="F:ATP binding"/>
    <property type="evidence" value="ECO:0007669"/>
    <property type="project" value="InterPro"/>
</dbReference>
<feature type="non-terminal residue" evidence="6">
    <location>
        <position position="1"/>
    </location>
</feature>
<dbReference type="PROSITE" id="PS50067">
    <property type="entry name" value="KINESIN_MOTOR_2"/>
    <property type="match status" value="1"/>
</dbReference>
<gene>
    <name evidence="6" type="ORF">PGLA1383_LOCUS27342</name>
</gene>
<dbReference type="AlphaFoldDB" id="A0A813FCE0"/>
<dbReference type="GO" id="GO:0007018">
    <property type="term" value="P:microtubule-based movement"/>
    <property type="evidence" value="ECO:0007669"/>
    <property type="project" value="InterPro"/>
</dbReference>
<evidence type="ECO:0000259" key="5">
    <source>
        <dbReference type="PROSITE" id="PS50067"/>
    </source>
</evidence>
<feature type="compositionally biased region" description="Basic and acidic residues" evidence="4">
    <location>
        <begin position="75"/>
        <end position="86"/>
    </location>
</feature>
<dbReference type="InterPro" id="IPR036961">
    <property type="entry name" value="Kinesin_motor_dom_sf"/>
</dbReference>
<evidence type="ECO:0000313" key="7">
    <source>
        <dbReference type="Proteomes" id="UP000654075"/>
    </source>
</evidence>
<accession>A0A813FCE0</accession>
<feature type="region of interest" description="Disordered" evidence="4">
    <location>
        <begin position="64"/>
        <end position="86"/>
    </location>
</feature>
<keyword evidence="1" id="KW-0175">Coiled coil</keyword>
<comment type="similarity">
    <text evidence="3">Belongs to the TRAFAC class myosin-kinesin ATPase superfamily. Kinesin family.</text>
</comment>
<dbReference type="GO" id="GO:0008017">
    <property type="term" value="F:microtubule binding"/>
    <property type="evidence" value="ECO:0007669"/>
    <property type="project" value="InterPro"/>
</dbReference>
<dbReference type="PANTHER" id="PTHR47968">
    <property type="entry name" value="CENTROMERE PROTEIN E"/>
    <property type="match status" value="1"/>
</dbReference>
<dbReference type="SUPFAM" id="SSF52540">
    <property type="entry name" value="P-loop containing nucleoside triphosphate hydrolases"/>
    <property type="match status" value="1"/>
</dbReference>
<dbReference type="GO" id="GO:0003777">
    <property type="term" value="F:microtubule motor activity"/>
    <property type="evidence" value="ECO:0007669"/>
    <property type="project" value="InterPro"/>
</dbReference>
<feature type="region of interest" description="Disordered" evidence="4">
    <location>
        <begin position="101"/>
        <end position="225"/>
    </location>
</feature>
<organism evidence="6 7">
    <name type="scientific">Polarella glacialis</name>
    <name type="common">Dinoflagellate</name>
    <dbReference type="NCBI Taxonomy" id="89957"/>
    <lineage>
        <taxon>Eukaryota</taxon>
        <taxon>Sar</taxon>
        <taxon>Alveolata</taxon>
        <taxon>Dinophyceae</taxon>
        <taxon>Suessiales</taxon>
        <taxon>Suessiaceae</taxon>
        <taxon>Polarella</taxon>
    </lineage>
</organism>
<comment type="caution">
    <text evidence="3">Lacks conserved residue(s) required for the propagation of feature annotation.</text>
</comment>
<reference evidence="6" key="1">
    <citation type="submission" date="2021-02" db="EMBL/GenBank/DDBJ databases">
        <authorList>
            <person name="Dougan E. K."/>
            <person name="Rhodes N."/>
            <person name="Thang M."/>
            <person name="Chan C."/>
        </authorList>
    </citation>
    <scope>NUCLEOTIDE SEQUENCE</scope>
</reference>
<feature type="non-terminal residue" evidence="6">
    <location>
        <position position="225"/>
    </location>
</feature>
<evidence type="ECO:0000313" key="6">
    <source>
        <dbReference type="EMBL" id="CAE8609515.1"/>
    </source>
</evidence>
<keyword evidence="2" id="KW-0505">Motor protein</keyword>
<dbReference type="InterPro" id="IPR027640">
    <property type="entry name" value="Kinesin-like_fam"/>
</dbReference>
<feature type="compositionally biased region" description="Basic and acidic residues" evidence="4">
    <location>
        <begin position="173"/>
        <end position="225"/>
    </location>
</feature>